<comment type="subcellular location">
    <subcellularLocation>
        <location evidence="8">Cytoplasm</location>
    </subcellularLocation>
</comment>
<feature type="binding site" evidence="8">
    <location>
        <position position="51"/>
    </location>
    <ligand>
        <name>substrate</name>
    </ligand>
</feature>
<evidence type="ECO:0000313" key="11">
    <source>
        <dbReference type="Proteomes" id="UP000824130"/>
    </source>
</evidence>
<organism evidence="10 11">
    <name type="scientific">Candidatus Allocopromorpha excrementipullorum</name>
    <dbReference type="NCBI Taxonomy" id="2840743"/>
    <lineage>
        <taxon>Bacteria</taxon>
        <taxon>Bacillati</taxon>
        <taxon>Bacillota</taxon>
        <taxon>Clostridia</taxon>
        <taxon>Eubacteriales</taxon>
        <taxon>Eubacteriaceae</taxon>
        <taxon>Eubacteriaceae incertae sedis</taxon>
        <taxon>Candidatus Allocopromorpha</taxon>
    </lineage>
</organism>
<dbReference type="SUPFAM" id="SSF54506">
    <property type="entry name" value="Diaminopimelate epimerase-like"/>
    <property type="match status" value="2"/>
</dbReference>
<feature type="site" description="Could be important to modulate the pK values of the two catalytic cysteine residues" evidence="8">
    <location>
        <position position="156"/>
    </location>
</feature>
<evidence type="ECO:0000313" key="10">
    <source>
        <dbReference type="EMBL" id="HIU95732.1"/>
    </source>
</evidence>
<dbReference type="GO" id="GO:0009089">
    <property type="term" value="P:lysine biosynthetic process via diaminopimelate"/>
    <property type="evidence" value="ECO:0007669"/>
    <property type="project" value="UniProtKB-UniRule"/>
</dbReference>
<comment type="subunit">
    <text evidence="8">Homodimer.</text>
</comment>
<dbReference type="GO" id="GO:0005829">
    <property type="term" value="C:cytosol"/>
    <property type="evidence" value="ECO:0007669"/>
    <property type="project" value="TreeGrafter"/>
</dbReference>
<reference evidence="10" key="1">
    <citation type="submission" date="2020-10" db="EMBL/GenBank/DDBJ databases">
        <authorList>
            <person name="Gilroy R."/>
        </authorList>
    </citation>
    <scope>NUCLEOTIDE SEQUENCE</scope>
    <source>
        <strain evidence="10">ChiSjej4B22-8349</strain>
    </source>
</reference>
<evidence type="ECO:0000256" key="5">
    <source>
        <dbReference type="ARBA" id="ARBA00023154"/>
    </source>
</evidence>
<comment type="pathway">
    <text evidence="1 8">Amino-acid biosynthesis; L-lysine biosynthesis via DAP pathway; DL-2,6-diaminopimelate from LL-2,6-diaminopimelate: step 1/1.</text>
</comment>
<dbReference type="NCBIfam" id="TIGR00652">
    <property type="entry name" value="DapF"/>
    <property type="match status" value="1"/>
</dbReference>
<feature type="binding site" evidence="8">
    <location>
        <begin position="215"/>
        <end position="216"/>
    </location>
    <ligand>
        <name>substrate</name>
    </ligand>
</feature>
<feature type="site" description="Could be important to modulate the pK values of the two catalytic cysteine residues" evidence="8">
    <location>
        <position position="205"/>
    </location>
</feature>
<dbReference type="PROSITE" id="PS01326">
    <property type="entry name" value="DAP_EPIMERASE"/>
    <property type="match status" value="1"/>
</dbReference>
<comment type="catalytic activity">
    <reaction evidence="7 8">
        <text>(2S,6S)-2,6-diaminopimelate = meso-2,6-diaminopimelate</text>
        <dbReference type="Rhea" id="RHEA:15393"/>
        <dbReference type="ChEBI" id="CHEBI:57609"/>
        <dbReference type="ChEBI" id="CHEBI:57791"/>
        <dbReference type="EC" id="5.1.1.7"/>
    </reaction>
</comment>
<dbReference type="GO" id="GO:0008837">
    <property type="term" value="F:diaminopimelate epimerase activity"/>
    <property type="evidence" value="ECO:0007669"/>
    <property type="project" value="UniProtKB-UniRule"/>
</dbReference>
<comment type="caution">
    <text evidence="10">The sequence shown here is derived from an EMBL/GenBank/DDBJ whole genome shotgun (WGS) entry which is preliminary data.</text>
</comment>
<feature type="active site" evidence="9">
    <location>
        <position position="60"/>
    </location>
</feature>
<dbReference type="Pfam" id="PF01678">
    <property type="entry name" value="DAP_epimerase"/>
    <property type="match status" value="2"/>
</dbReference>
<sequence>MIIREDELSKEIDEAGYPGFARMVCDVNTGVGADGMIVVRREPALEMVFFNRDGSRAPMCGNGIRCFANFCRDERIESSRKYPVRTLAGDMTVEISSDDPFRAKINMGKPIFGPQAVKMDTNDMGNTEAKDLLGLRLPLKNGTDVEINSLFMGTIHTVIFVDDFDDIDVPGVGEEICNHSVFREKTNVNFVKAIDDDTLEVQTYERGVGMTLACGTGACASVVVASMKGICGNSAEVRLKLGSLGIEISGDGDVYMEGPSVKIMDGRLQDLQFLQTTTDV</sequence>
<feature type="active site" description="Proton donor" evidence="8">
    <location>
        <position position="60"/>
    </location>
</feature>
<dbReference type="PANTHER" id="PTHR31689:SF0">
    <property type="entry name" value="DIAMINOPIMELATE EPIMERASE"/>
    <property type="match status" value="1"/>
</dbReference>
<evidence type="ECO:0000256" key="6">
    <source>
        <dbReference type="ARBA" id="ARBA00023235"/>
    </source>
</evidence>
<keyword evidence="6 8" id="KW-0413">Isomerase</keyword>
<evidence type="ECO:0000256" key="8">
    <source>
        <dbReference type="HAMAP-Rule" id="MF_00197"/>
    </source>
</evidence>
<evidence type="ECO:0000256" key="2">
    <source>
        <dbReference type="ARBA" id="ARBA00010219"/>
    </source>
</evidence>
<comment type="similarity">
    <text evidence="2 8">Belongs to the diaminopimelate epimerase family.</text>
</comment>
<name>A0A9D1N5X5_9FIRM</name>
<feature type="active site" description="Proton acceptor" evidence="8">
    <location>
        <position position="214"/>
    </location>
</feature>
<feature type="binding site" evidence="8">
    <location>
        <begin position="205"/>
        <end position="206"/>
    </location>
    <ligand>
        <name>substrate</name>
    </ligand>
</feature>
<dbReference type="EC" id="5.1.1.7" evidence="3 8"/>
<reference evidence="10" key="2">
    <citation type="journal article" date="2021" name="PeerJ">
        <title>Extensive microbial diversity within the chicken gut microbiome revealed by metagenomics and culture.</title>
        <authorList>
            <person name="Gilroy R."/>
            <person name="Ravi A."/>
            <person name="Getino M."/>
            <person name="Pursley I."/>
            <person name="Horton D.L."/>
            <person name="Alikhan N.F."/>
            <person name="Baker D."/>
            <person name="Gharbi K."/>
            <person name="Hall N."/>
            <person name="Watson M."/>
            <person name="Adriaenssens E.M."/>
            <person name="Foster-Nyarko E."/>
            <person name="Jarju S."/>
            <person name="Secka A."/>
            <person name="Antonio M."/>
            <person name="Oren A."/>
            <person name="Chaudhuri R.R."/>
            <person name="La Ragione R."/>
            <person name="Hildebrand F."/>
            <person name="Pallen M.J."/>
        </authorList>
    </citation>
    <scope>NUCLEOTIDE SEQUENCE</scope>
    <source>
        <strain evidence="10">ChiSjej4B22-8349</strain>
    </source>
</reference>
<evidence type="ECO:0000256" key="9">
    <source>
        <dbReference type="PROSITE-ProRule" id="PRU10125"/>
    </source>
</evidence>
<evidence type="ECO:0000256" key="1">
    <source>
        <dbReference type="ARBA" id="ARBA00005196"/>
    </source>
</evidence>
<evidence type="ECO:0000256" key="7">
    <source>
        <dbReference type="ARBA" id="ARBA00051712"/>
    </source>
</evidence>
<gene>
    <name evidence="8" type="primary">dapF</name>
    <name evidence="10" type="ORF">IAD25_03365</name>
</gene>
<dbReference type="AlphaFoldDB" id="A0A9D1N5X5"/>
<proteinExistence type="inferred from homology"/>
<feature type="binding site" evidence="8">
    <location>
        <position position="187"/>
    </location>
    <ligand>
        <name>substrate</name>
    </ligand>
</feature>
<comment type="function">
    <text evidence="8">Catalyzes the stereoinversion of LL-2,6-diaminopimelate (L,L-DAP) to meso-diaminopimelate (meso-DAP), a precursor of L-lysine and an essential component of the bacterial peptidoglycan.</text>
</comment>
<dbReference type="Proteomes" id="UP000824130">
    <property type="component" value="Unassembled WGS sequence"/>
</dbReference>
<protein>
    <recommendedName>
        <fullName evidence="3 8">Diaminopimelate epimerase</fullName>
        <shortName evidence="8">DAP epimerase</shortName>
        <ecNumber evidence="3 8">5.1.1.7</ecNumber>
    </recommendedName>
    <alternativeName>
        <fullName evidence="8">PLP-independent amino acid racemase</fullName>
    </alternativeName>
</protein>
<evidence type="ECO:0000256" key="4">
    <source>
        <dbReference type="ARBA" id="ARBA00022605"/>
    </source>
</evidence>
<dbReference type="InterPro" id="IPR018510">
    <property type="entry name" value="DAP_epimerase_AS"/>
</dbReference>
<feature type="binding site" evidence="8">
    <location>
        <begin position="61"/>
        <end position="62"/>
    </location>
    <ligand>
        <name>substrate</name>
    </ligand>
</feature>
<keyword evidence="5 8" id="KW-0457">Lysine biosynthesis</keyword>
<keyword evidence="4 8" id="KW-0028">Amino-acid biosynthesis</keyword>
<dbReference type="Gene3D" id="3.10.310.10">
    <property type="entry name" value="Diaminopimelate Epimerase, Chain A, domain 1"/>
    <property type="match status" value="2"/>
</dbReference>
<accession>A0A9D1N5X5</accession>
<dbReference type="PANTHER" id="PTHR31689">
    <property type="entry name" value="DIAMINOPIMELATE EPIMERASE, CHLOROPLASTIC"/>
    <property type="match status" value="1"/>
</dbReference>
<dbReference type="InterPro" id="IPR001653">
    <property type="entry name" value="DAP_epimerase_DapF"/>
</dbReference>
<dbReference type="EMBL" id="DVOB01000072">
    <property type="protein sequence ID" value="HIU95732.1"/>
    <property type="molecule type" value="Genomic_DNA"/>
</dbReference>
<keyword evidence="8" id="KW-0963">Cytoplasm</keyword>
<evidence type="ECO:0000256" key="3">
    <source>
        <dbReference type="ARBA" id="ARBA00013080"/>
    </source>
</evidence>
<comment type="caution">
    <text evidence="8">Lacks conserved residue(s) required for the propagation of feature annotation.</text>
</comment>
<dbReference type="HAMAP" id="MF_00197">
    <property type="entry name" value="DAP_epimerase"/>
    <property type="match status" value="1"/>
</dbReference>